<organism evidence="1 2">
    <name type="scientific">Sphingomonas cynarae</name>
    <dbReference type="NCBI Taxonomy" id="930197"/>
    <lineage>
        <taxon>Bacteria</taxon>
        <taxon>Pseudomonadati</taxon>
        <taxon>Pseudomonadota</taxon>
        <taxon>Alphaproteobacteria</taxon>
        <taxon>Sphingomonadales</taxon>
        <taxon>Sphingomonadaceae</taxon>
        <taxon>Sphingomonas</taxon>
    </lineage>
</organism>
<dbReference type="Proteomes" id="UP001500523">
    <property type="component" value="Unassembled WGS sequence"/>
</dbReference>
<protein>
    <recommendedName>
        <fullName evidence="3">DUF1192 domain-containing protein</fullName>
    </recommendedName>
</protein>
<dbReference type="Pfam" id="PF06698">
    <property type="entry name" value="DUF1192"/>
    <property type="match status" value="1"/>
</dbReference>
<dbReference type="EMBL" id="BAABBF010000003">
    <property type="protein sequence ID" value="GAA3705845.1"/>
    <property type="molecule type" value="Genomic_DNA"/>
</dbReference>
<evidence type="ECO:0000313" key="2">
    <source>
        <dbReference type="Proteomes" id="UP001500523"/>
    </source>
</evidence>
<accession>A0ABP7DMP8</accession>
<evidence type="ECO:0008006" key="3">
    <source>
        <dbReference type="Google" id="ProtNLM"/>
    </source>
</evidence>
<keyword evidence="2" id="KW-1185">Reference proteome</keyword>
<comment type="caution">
    <text evidence="1">The sequence shown here is derived from an EMBL/GenBank/DDBJ whole genome shotgun (WGS) entry which is preliminary data.</text>
</comment>
<sequence>MLAVIDNRHAWVNVCIMEPDDPRPVSSDPVAMLAVQDLDPLSVAELEARITALEREIGRSRRHLERAVNHRASADALFRS</sequence>
<evidence type="ECO:0000313" key="1">
    <source>
        <dbReference type="EMBL" id="GAA3705845.1"/>
    </source>
</evidence>
<proteinExistence type="predicted"/>
<dbReference type="InterPro" id="IPR009579">
    <property type="entry name" value="DUF1192"/>
</dbReference>
<gene>
    <name evidence="1" type="ORF">GCM10022268_14310</name>
</gene>
<reference evidence="2" key="1">
    <citation type="journal article" date="2019" name="Int. J. Syst. Evol. Microbiol.">
        <title>The Global Catalogue of Microorganisms (GCM) 10K type strain sequencing project: providing services to taxonomists for standard genome sequencing and annotation.</title>
        <authorList>
            <consortium name="The Broad Institute Genomics Platform"/>
            <consortium name="The Broad Institute Genome Sequencing Center for Infectious Disease"/>
            <person name="Wu L."/>
            <person name="Ma J."/>
        </authorList>
    </citation>
    <scope>NUCLEOTIDE SEQUENCE [LARGE SCALE GENOMIC DNA]</scope>
    <source>
        <strain evidence="2">JCM 17498</strain>
    </source>
</reference>
<name>A0ABP7DMP8_9SPHN</name>